<dbReference type="AlphaFoldDB" id="A0A832WKR6"/>
<accession>A0A832WKR6</accession>
<evidence type="ECO:0000256" key="1">
    <source>
        <dbReference type="SAM" id="Phobius"/>
    </source>
</evidence>
<proteinExistence type="predicted"/>
<comment type="caution">
    <text evidence="2">The sequence shown here is derived from an EMBL/GenBank/DDBJ whole genome shotgun (WGS) entry which is preliminary data.</text>
</comment>
<reference evidence="2" key="1">
    <citation type="journal article" date="2020" name="bioRxiv">
        <title>A rank-normalized archaeal taxonomy based on genome phylogeny resolves widespread incomplete and uneven classifications.</title>
        <authorList>
            <person name="Rinke C."/>
            <person name="Chuvochina M."/>
            <person name="Mussig A.J."/>
            <person name="Chaumeil P.-A."/>
            <person name="Waite D.W."/>
            <person name="Whitman W.B."/>
            <person name="Parks D.H."/>
            <person name="Hugenholtz P."/>
        </authorList>
    </citation>
    <scope>NUCLEOTIDE SEQUENCE</scope>
    <source>
        <strain evidence="2">UBA8853</strain>
    </source>
</reference>
<gene>
    <name evidence="2" type="ORF">HA336_04115</name>
</gene>
<name>A0A832WKR6_9EURY</name>
<keyword evidence="1" id="KW-0812">Transmembrane</keyword>
<keyword evidence="1" id="KW-1133">Transmembrane helix</keyword>
<dbReference type="Proteomes" id="UP000619545">
    <property type="component" value="Unassembled WGS sequence"/>
</dbReference>
<organism evidence="2 3">
    <name type="scientific">Methanopyrus kandleri</name>
    <dbReference type="NCBI Taxonomy" id="2320"/>
    <lineage>
        <taxon>Archaea</taxon>
        <taxon>Methanobacteriati</taxon>
        <taxon>Methanobacteriota</taxon>
        <taxon>Methanomada group</taxon>
        <taxon>Methanopyri</taxon>
        <taxon>Methanopyrales</taxon>
        <taxon>Methanopyraceae</taxon>
        <taxon>Methanopyrus</taxon>
    </lineage>
</organism>
<protein>
    <submittedName>
        <fullName evidence="2">Uncharacterized protein</fullName>
    </submittedName>
</protein>
<feature type="transmembrane region" description="Helical" evidence="1">
    <location>
        <begin position="63"/>
        <end position="81"/>
    </location>
</feature>
<sequence>MNGRRWKVERGEGEYVVVHWIAEGWARIRVKVAASNSGKVLRVLDISWHYDKEERREERQERGVPVGAVASLTGVVLAWMLRSSRSRY</sequence>
<evidence type="ECO:0000313" key="3">
    <source>
        <dbReference type="Proteomes" id="UP000619545"/>
    </source>
</evidence>
<dbReference type="EMBL" id="DUJS01000004">
    <property type="protein sequence ID" value="HII70400.1"/>
    <property type="molecule type" value="Genomic_DNA"/>
</dbReference>
<dbReference type="RefSeq" id="WP_281070602.1">
    <property type="nucleotide sequence ID" value="NZ_DUJS01000004.1"/>
</dbReference>
<keyword evidence="1" id="KW-0472">Membrane</keyword>
<evidence type="ECO:0000313" key="2">
    <source>
        <dbReference type="EMBL" id="HII70400.1"/>
    </source>
</evidence>